<keyword evidence="2" id="KW-1185">Reference proteome</keyword>
<name>A0ABP9DA50_9BACT</name>
<organism evidence="1 2">
    <name type="scientific">Algivirga pacifica</name>
    <dbReference type="NCBI Taxonomy" id="1162670"/>
    <lineage>
        <taxon>Bacteria</taxon>
        <taxon>Pseudomonadati</taxon>
        <taxon>Bacteroidota</taxon>
        <taxon>Cytophagia</taxon>
        <taxon>Cytophagales</taxon>
        <taxon>Flammeovirgaceae</taxon>
        <taxon>Algivirga</taxon>
    </lineage>
</organism>
<dbReference type="RefSeq" id="WP_345370931.1">
    <property type="nucleotide sequence ID" value="NZ_BAABJX010000026.1"/>
</dbReference>
<evidence type="ECO:0000313" key="2">
    <source>
        <dbReference type="Proteomes" id="UP001500298"/>
    </source>
</evidence>
<evidence type="ECO:0000313" key="1">
    <source>
        <dbReference type="EMBL" id="GAA4832375.1"/>
    </source>
</evidence>
<proteinExistence type="predicted"/>
<protein>
    <submittedName>
        <fullName evidence="1">Uncharacterized protein</fullName>
    </submittedName>
</protein>
<dbReference type="EMBL" id="BAABJX010000026">
    <property type="protein sequence ID" value="GAA4832375.1"/>
    <property type="molecule type" value="Genomic_DNA"/>
</dbReference>
<sequence length="107" mass="12622">MEDFIIEKVGWLTTIPGNESIENKIRATFRSLVLFLQKENLTTRKILDENEFVDDNKEFKKSDLTNEGFILLSNCLSKWRKKIDKGGDYNDLTILEKELKRIRIQNN</sequence>
<comment type="caution">
    <text evidence="1">The sequence shown here is derived from an EMBL/GenBank/DDBJ whole genome shotgun (WGS) entry which is preliminary data.</text>
</comment>
<reference evidence="2" key="1">
    <citation type="journal article" date="2019" name="Int. J. Syst. Evol. Microbiol.">
        <title>The Global Catalogue of Microorganisms (GCM) 10K type strain sequencing project: providing services to taxonomists for standard genome sequencing and annotation.</title>
        <authorList>
            <consortium name="The Broad Institute Genomics Platform"/>
            <consortium name="The Broad Institute Genome Sequencing Center for Infectious Disease"/>
            <person name="Wu L."/>
            <person name="Ma J."/>
        </authorList>
    </citation>
    <scope>NUCLEOTIDE SEQUENCE [LARGE SCALE GENOMIC DNA]</scope>
    <source>
        <strain evidence="2">JCM 18326</strain>
    </source>
</reference>
<dbReference type="Proteomes" id="UP001500298">
    <property type="component" value="Unassembled WGS sequence"/>
</dbReference>
<accession>A0ABP9DA50</accession>
<gene>
    <name evidence="1" type="ORF">GCM10023331_16960</name>
</gene>